<dbReference type="AlphaFoldDB" id="A0A172YCC4"/>
<gene>
    <name evidence="1" type="ORF">A5892_04980</name>
</gene>
<dbReference type="RefSeq" id="WP_064121867.1">
    <property type="nucleotide sequence ID" value="NZ_CP015243.1"/>
</dbReference>
<accession>A0A172YCC4</accession>
<reference evidence="1 2" key="1">
    <citation type="submission" date="2016-04" db="EMBL/GenBank/DDBJ databases">
        <title>Complete Genome Sequence of Halotalea alkalilenta IHB B 13600.</title>
        <authorList>
            <person name="Swarnkar M.K."/>
            <person name="Sharma A."/>
            <person name="Kaushal K."/>
            <person name="Soni R."/>
            <person name="Rana S."/>
            <person name="Singh A.K."/>
            <person name="Gulati A."/>
        </authorList>
    </citation>
    <scope>NUCLEOTIDE SEQUENCE [LARGE SCALE GENOMIC DNA]</scope>
    <source>
        <strain evidence="1 2">IHB B 13600</strain>
    </source>
</reference>
<sequence length="114" mass="12478">MPIAYCFANGDIHVDDALPPGALPIARAASERTLWEAIACVAREGREYRGWYVPGVAEASTPAQALATLLRFIDWLAEQYLGIETESVEHVRAQALQQGVDTFIPPATRQLLEA</sequence>
<proteinExistence type="predicted"/>
<evidence type="ECO:0000313" key="2">
    <source>
        <dbReference type="Proteomes" id="UP000077875"/>
    </source>
</evidence>
<evidence type="ECO:0000313" key="1">
    <source>
        <dbReference type="EMBL" id="ANF56901.1"/>
    </source>
</evidence>
<organism evidence="1 2">
    <name type="scientific">Halotalea alkalilenta</name>
    <dbReference type="NCBI Taxonomy" id="376489"/>
    <lineage>
        <taxon>Bacteria</taxon>
        <taxon>Pseudomonadati</taxon>
        <taxon>Pseudomonadota</taxon>
        <taxon>Gammaproteobacteria</taxon>
        <taxon>Oceanospirillales</taxon>
        <taxon>Halomonadaceae</taxon>
        <taxon>Halotalea</taxon>
    </lineage>
</organism>
<protein>
    <submittedName>
        <fullName evidence="1">Uncharacterized protein</fullName>
    </submittedName>
</protein>
<dbReference type="KEGG" id="haa:A5892_04980"/>
<keyword evidence="2" id="KW-1185">Reference proteome</keyword>
<dbReference type="EMBL" id="CP015243">
    <property type="protein sequence ID" value="ANF56901.1"/>
    <property type="molecule type" value="Genomic_DNA"/>
</dbReference>
<dbReference type="Proteomes" id="UP000077875">
    <property type="component" value="Chromosome"/>
</dbReference>
<name>A0A172YCC4_9GAMM</name>